<feature type="domain" description="SH3" evidence="3">
    <location>
        <begin position="1"/>
        <end position="51"/>
    </location>
</feature>
<accession>A0ABR3AUS4</accession>
<organism evidence="4 5">
    <name type="scientific">Phycomyces blakesleeanus</name>
    <dbReference type="NCBI Taxonomy" id="4837"/>
    <lineage>
        <taxon>Eukaryota</taxon>
        <taxon>Fungi</taxon>
        <taxon>Fungi incertae sedis</taxon>
        <taxon>Mucoromycota</taxon>
        <taxon>Mucoromycotina</taxon>
        <taxon>Mucoromycetes</taxon>
        <taxon>Mucorales</taxon>
        <taxon>Phycomycetaceae</taxon>
        <taxon>Phycomyces</taxon>
    </lineage>
</organism>
<dbReference type="InterPro" id="IPR036028">
    <property type="entry name" value="SH3-like_dom_sf"/>
</dbReference>
<dbReference type="Pfam" id="PF14604">
    <property type="entry name" value="SH3_9"/>
    <property type="match status" value="1"/>
</dbReference>
<feature type="non-terminal residue" evidence="4">
    <location>
        <position position="1"/>
    </location>
</feature>
<sequence>IVVHPYPPQVDDELSLSIGDIVCLALSFDDGWALGFNITSGRKGVFPTVCI</sequence>
<dbReference type="InterPro" id="IPR001452">
    <property type="entry name" value="SH3_domain"/>
</dbReference>
<keyword evidence="1 2" id="KW-0728">SH3 domain</keyword>
<evidence type="ECO:0000313" key="5">
    <source>
        <dbReference type="Proteomes" id="UP001448207"/>
    </source>
</evidence>
<proteinExistence type="predicted"/>
<dbReference type="EMBL" id="JBCLYO010000014">
    <property type="protein sequence ID" value="KAL0082892.1"/>
    <property type="molecule type" value="Genomic_DNA"/>
</dbReference>
<evidence type="ECO:0000313" key="4">
    <source>
        <dbReference type="EMBL" id="KAL0082892.1"/>
    </source>
</evidence>
<dbReference type="Proteomes" id="UP001448207">
    <property type="component" value="Unassembled WGS sequence"/>
</dbReference>
<evidence type="ECO:0000256" key="2">
    <source>
        <dbReference type="PROSITE-ProRule" id="PRU00192"/>
    </source>
</evidence>
<dbReference type="SUPFAM" id="SSF50044">
    <property type="entry name" value="SH3-domain"/>
    <property type="match status" value="1"/>
</dbReference>
<dbReference type="Gene3D" id="2.30.30.40">
    <property type="entry name" value="SH3 Domains"/>
    <property type="match status" value="1"/>
</dbReference>
<reference evidence="4 5" key="1">
    <citation type="submission" date="2024-04" db="EMBL/GenBank/DDBJ databases">
        <title>Symmetric and asymmetric DNA N6-adenine methylation regulates different biological responses in Mucorales.</title>
        <authorList>
            <consortium name="Lawrence Berkeley National Laboratory"/>
            <person name="Lax C."/>
            <person name="Mondo S.J."/>
            <person name="Osorio-Concepcion M."/>
            <person name="Muszewska A."/>
            <person name="Corrochano-Luque M."/>
            <person name="Gutierrez G."/>
            <person name="Riley R."/>
            <person name="Lipzen A."/>
            <person name="Guo J."/>
            <person name="Hundley H."/>
            <person name="Amirebrahimi M."/>
            <person name="Ng V."/>
            <person name="Lorenzo-Gutierrez D."/>
            <person name="Binder U."/>
            <person name="Yang J."/>
            <person name="Song Y."/>
            <person name="Canovas D."/>
            <person name="Navarro E."/>
            <person name="Freitag M."/>
            <person name="Gabaldon T."/>
            <person name="Grigoriev I.V."/>
            <person name="Corrochano L.M."/>
            <person name="Nicolas F.E."/>
            <person name="Garre V."/>
        </authorList>
    </citation>
    <scope>NUCLEOTIDE SEQUENCE [LARGE SCALE GENOMIC DNA]</scope>
    <source>
        <strain evidence="4 5">L51</strain>
    </source>
</reference>
<name>A0ABR3AUS4_PHYBL</name>
<comment type="caution">
    <text evidence="4">The sequence shown here is derived from an EMBL/GenBank/DDBJ whole genome shotgun (WGS) entry which is preliminary data.</text>
</comment>
<evidence type="ECO:0000259" key="3">
    <source>
        <dbReference type="PROSITE" id="PS50002"/>
    </source>
</evidence>
<feature type="non-terminal residue" evidence="4">
    <location>
        <position position="51"/>
    </location>
</feature>
<evidence type="ECO:0000256" key="1">
    <source>
        <dbReference type="ARBA" id="ARBA00022443"/>
    </source>
</evidence>
<dbReference type="PROSITE" id="PS50002">
    <property type="entry name" value="SH3"/>
    <property type="match status" value="1"/>
</dbReference>
<gene>
    <name evidence="4" type="ORF">J3Q64DRAFT_1614687</name>
</gene>
<protein>
    <recommendedName>
        <fullName evidence="3">SH3 domain-containing protein</fullName>
    </recommendedName>
</protein>
<keyword evidence="5" id="KW-1185">Reference proteome</keyword>